<keyword evidence="6 7" id="KW-0472">Membrane</keyword>
<feature type="transmembrane region" description="Helical" evidence="7">
    <location>
        <begin position="158"/>
        <end position="180"/>
    </location>
</feature>
<reference evidence="9 10" key="1">
    <citation type="submission" date="2016-10" db="EMBL/GenBank/DDBJ databases">
        <title>Comparative genome analysis of multiple Pseudomonas spp. focuses on biocontrol and plant growth promoting traits.</title>
        <authorList>
            <person name="Tao X.-Y."/>
            <person name="Taylor C.G."/>
        </authorList>
    </citation>
    <scope>NUCLEOTIDE SEQUENCE [LARGE SCALE GENOMIC DNA]</scope>
    <source>
        <strain evidence="9 10">39A2</strain>
    </source>
</reference>
<evidence type="ECO:0000256" key="1">
    <source>
        <dbReference type="ARBA" id="ARBA00004141"/>
    </source>
</evidence>
<dbReference type="InterPro" id="IPR036259">
    <property type="entry name" value="MFS_trans_sf"/>
</dbReference>
<dbReference type="RefSeq" id="WP_123407837.1">
    <property type="nucleotide sequence ID" value="NZ_MOBP01000012.1"/>
</dbReference>
<dbReference type="InterPro" id="IPR011701">
    <property type="entry name" value="MFS"/>
</dbReference>
<feature type="transmembrane region" description="Helical" evidence="7">
    <location>
        <begin position="30"/>
        <end position="47"/>
    </location>
</feature>
<accession>A0A423KFE8</accession>
<comment type="subcellular location">
    <subcellularLocation>
        <location evidence="1">Membrane</location>
        <topology evidence="1">Multi-pass membrane protein</topology>
    </subcellularLocation>
</comment>
<evidence type="ECO:0000259" key="8">
    <source>
        <dbReference type="PROSITE" id="PS50850"/>
    </source>
</evidence>
<dbReference type="OrthoDB" id="9773957at2"/>
<dbReference type="Gene3D" id="1.20.1250.20">
    <property type="entry name" value="MFS general substrate transporter like domains"/>
    <property type="match status" value="2"/>
</dbReference>
<organism evidence="9 10">
    <name type="scientific">Pseudomonas frederiksbergensis</name>
    <dbReference type="NCBI Taxonomy" id="104087"/>
    <lineage>
        <taxon>Bacteria</taxon>
        <taxon>Pseudomonadati</taxon>
        <taxon>Pseudomonadota</taxon>
        <taxon>Gammaproteobacteria</taxon>
        <taxon>Pseudomonadales</taxon>
        <taxon>Pseudomonadaceae</taxon>
        <taxon>Pseudomonas</taxon>
    </lineage>
</organism>
<dbReference type="GO" id="GO:0016020">
    <property type="term" value="C:membrane"/>
    <property type="evidence" value="ECO:0007669"/>
    <property type="project" value="UniProtKB-SubCell"/>
</dbReference>
<evidence type="ECO:0000256" key="4">
    <source>
        <dbReference type="ARBA" id="ARBA00022797"/>
    </source>
</evidence>
<keyword evidence="4" id="KW-0058">Aromatic hydrocarbons catabolism</keyword>
<feature type="transmembrane region" description="Helical" evidence="7">
    <location>
        <begin position="292"/>
        <end position="310"/>
    </location>
</feature>
<dbReference type="PANTHER" id="PTHR43791">
    <property type="entry name" value="PERMEASE-RELATED"/>
    <property type="match status" value="1"/>
</dbReference>
<feature type="transmembrane region" description="Helical" evidence="7">
    <location>
        <begin position="130"/>
        <end position="151"/>
    </location>
</feature>
<feature type="transmembrane region" description="Helical" evidence="7">
    <location>
        <begin position="192"/>
        <end position="214"/>
    </location>
</feature>
<keyword evidence="5 7" id="KW-1133">Transmembrane helix</keyword>
<evidence type="ECO:0000313" key="10">
    <source>
        <dbReference type="Proteomes" id="UP000283627"/>
    </source>
</evidence>
<feature type="transmembrane region" description="Helical" evidence="7">
    <location>
        <begin position="346"/>
        <end position="366"/>
    </location>
</feature>
<dbReference type="FunFam" id="1.20.1250.20:FF:000018">
    <property type="entry name" value="MFS transporter permease"/>
    <property type="match status" value="1"/>
</dbReference>
<dbReference type="Proteomes" id="UP000283627">
    <property type="component" value="Unassembled WGS sequence"/>
</dbReference>
<name>A0A423KFE8_9PSED</name>
<dbReference type="GO" id="GO:0022857">
    <property type="term" value="F:transmembrane transporter activity"/>
    <property type="evidence" value="ECO:0007669"/>
    <property type="project" value="InterPro"/>
</dbReference>
<feature type="transmembrane region" description="Helical" evidence="7">
    <location>
        <begin position="105"/>
        <end position="124"/>
    </location>
</feature>
<dbReference type="PANTHER" id="PTHR43791:SF36">
    <property type="entry name" value="TRANSPORTER, PUTATIVE (AFU_ORTHOLOGUE AFUA_6G08340)-RELATED"/>
    <property type="match status" value="1"/>
</dbReference>
<sequence>MAVVTTSAKSPKGFAAQPLDAEQTRVLHKAAWRLIPLLALAYFFNYLDRTSVGYAALQMTGDLGLTATQFGLGAGIMFFGYCLCEVPSNLAMYRFGARLWMARIMITWGLAAATTALVVGPYSFYVVRLILGIAEAGFFPGVIFFLTLWFPAQYRTRVLAWFTVATPISFLVGGPLSIWLLQMHGFLGLAGWQWMFIIEGIPACILGLITLKVLTNHPAEAKWLTPGERDLIAGMLAEEQSKGHHSHGFKMALKDPRVWILSSITFSFTLGSYGIGIWLPQMLKAHGVEVSMIGWVAAIPYFFATIGLLIWAKHVDRTGKGIFNLTLAMLLAGLALLFALQMNALIPALAGITLALVGTIAGKTIFYTLPGKFLRGQAAAGGIALINSIGAFGGFVGPYLMGFLKDYTGSFTAGLMVMGCIMFVAAAMVVSLRLFLREE</sequence>
<keyword evidence="2" id="KW-0813">Transport</keyword>
<evidence type="ECO:0000256" key="2">
    <source>
        <dbReference type="ARBA" id="ARBA00022448"/>
    </source>
</evidence>
<feature type="transmembrane region" description="Helical" evidence="7">
    <location>
        <begin position="322"/>
        <end position="340"/>
    </location>
</feature>
<comment type="caution">
    <text evidence="9">The sequence shown here is derived from an EMBL/GenBank/DDBJ whole genome shotgun (WGS) entry which is preliminary data.</text>
</comment>
<protein>
    <recommendedName>
        <fullName evidence="8">Major facilitator superfamily (MFS) profile domain-containing protein</fullName>
    </recommendedName>
</protein>
<evidence type="ECO:0000256" key="6">
    <source>
        <dbReference type="ARBA" id="ARBA00023136"/>
    </source>
</evidence>
<proteinExistence type="predicted"/>
<keyword evidence="3 7" id="KW-0812">Transmembrane</keyword>
<feature type="domain" description="Major facilitator superfamily (MFS) profile" evidence="8">
    <location>
        <begin position="34"/>
        <end position="437"/>
    </location>
</feature>
<feature type="transmembrane region" description="Helical" evidence="7">
    <location>
        <begin position="258"/>
        <end position="280"/>
    </location>
</feature>
<dbReference type="PROSITE" id="PS50850">
    <property type="entry name" value="MFS"/>
    <property type="match status" value="1"/>
</dbReference>
<dbReference type="CDD" id="cd17319">
    <property type="entry name" value="MFS_ExuT_GudP_like"/>
    <property type="match status" value="1"/>
</dbReference>
<evidence type="ECO:0000313" key="9">
    <source>
        <dbReference type="EMBL" id="RON51572.1"/>
    </source>
</evidence>
<feature type="transmembrane region" description="Helical" evidence="7">
    <location>
        <begin position="378"/>
        <end position="401"/>
    </location>
</feature>
<evidence type="ECO:0000256" key="5">
    <source>
        <dbReference type="ARBA" id="ARBA00022989"/>
    </source>
</evidence>
<feature type="transmembrane region" description="Helical" evidence="7">
    <location>
        <begin position="413"/>
        <end position="436"/>
    </location>
</feature>
<dbReference type="AlphaFoldDB" id="A0A423KFE8"/>
<evidence type="ECO:0000256" key="3">
    <source>
        <dbReference type="ARBA" id="ARBA00022692"/>
    </source>
</evidence>
<evidence type="ECO:0000256" key="7">
    <source>
        <dbReference type="SAM" id="Phobius"/>
    </source>
</evidence>
<dbReference type="InterPro" id="IPR020846">
    <property type="entry name" value="MFS_dom"/>
</dbReference>
<dbReference type="EMBL" id="MOBP01000012">
    <property type="protein sequence ID" value="RON51572.1"/>
    <property type="molecule type" value="Genomic_DNA"/>
</dbReference>
<dbReference type="Pfam" id="PF07690">
    <property type="entry name" value="MFS_1"/>
    <property type="match status" value="1"/>
</dbReference>
<dbReference type="SUPFAM" id="SSF103473">
    <property type="entry name" value="MFS general substrate transporter"/>
    <property type="match status" value="1"/>
</dbReference>
<gene>
    <name evidence="9" type="ORF">BK665_16980</name>
</gene>
<feature type="transmembrane region" description="Helical" evidence="7">
    <location>
        <begin position="67"/>
        <end position="84"/>
    </location>
</feature>